<dbReference type="InterPro" id="IPR055975">
    <property type="entry name" value="DUF7553"/>
</dbReference>
<sequence length="92" mass="10276">MTRTHLEAANRALIRAIETPPDTGIEPRLDRIAGSLWALARRECRPPDPERLRRLQRELAALRAEAAAERAGHIDRALVCVRAHRASAEVPV</sequence>
<proteinExistence type="predicted"/>
<accession>A0ABD6ACJ7</accession>
<keyword evidence="2" id="KW-1185">Reference proteome</keyword>
<name>A0ABD6ACJ7_9EURY</name>
<dbReference type="Pfam" id="PF24430">
    <property type="entry name" value="DUF7553"/>
    <property type="match status" value="1"/>
</dbReference>
<dbReference type="AlphaFoldDB" id="A0ABD6ACJ7"/>
<reference evidence="1 2" key="1">
    <citation type="journal article" date="2019" name="Int. J. Syst. Evol. Microbiol.">
        <title>The Global Catalogue of Microorganisms (GCM) 10K type strain sequencing project: providing services to taxonomists for standard genome sequencing and annotation.</title>
        <authorList>
            <consortium name="The Broad Institute Genomics Platform"/>
            <consortium name="The Broad Institute Genome Sequencing Center for Infectious Disease"/>
            <person name="Wu L."/>
            <person name="Ma J."/>
        </authorList>
    </citation>
    <scope>NUCLEOTIDE SEQUENCE [LARGE SCALE GENOMIC DNA]</scope>
    <source>
        <strain evidence="1 2">PSR21</strain>
    </source>
</reference>
<dbReference type="GeneID" id="79317494"/>
<dbReference type="Proteomes" id="UP001596547">
    <property type="component" value="Unassembled WGS sequence"/>
</dbReference>
<organism evidence="1 2">
    <name type="scientific">Halomarina halobia</name>
    <dbReference type="NCBI Taxonomy" id="3033386"/>
    <lineage>
        <taxon>Archaea</taxon>
        <taxon>Methanobacteriati</taxon>
        <taxon>Methanobacteriota</taxon>
        <taxon>Stenosarchaea group</taxon>
        <taxon>Halobacteria</taxon>
        <taxon>Halobacteriales</taxon>
        <taxon>Natronomonadaceae</taxon>
        <taxon>Halomarina</taxon>
    </lineage>
</organism>
<evidence type="ECO:0000313" key="2">
    <source>
        <dbReference type="Proteomes" id="UP001596547"/>
    </source>
</evidence>
<dbReference type="EMBL" id="JBHTBF010000003">
    <property type="protein sequence ID" value="MFC7318329.1"/>
    <property type="molecule type" value="Genomic_DNA"/>
</dbReference>
<protein>
    <submittedName>
        <fullName evidence="1">Uncharacterized protein</fullName>
    </submittedName>
</protein>
<comment type="caution">
    <text evidence="1">The sequence shown here is derived from an EMBL/GenBank/DDBJ whole genome shotgun (WGS) entry which is preliminary data.</text>
</comment>
<dbReference type="RefSeq" id="WP_276305879.1">
    <property type="nucleotide sequence ID" value="NZ_CP119993.1"/>
</dbReference>
<evidence type="ECO:0000313" key="1">
    <source>
        <dbReference type="EMBL" id="MFC7318329.1"/>
    </source>
</evidence>
<gene>
    <name evidence="1" type="ORF">ACFQPE_16235</name>
</gene>